<protein>
    <submittedName>
        <fullName evidence="6">Metal ABC transporter ATP-binding protein</fullName>
    </submittedName>
</protein>
<comment type="similarity">
    <text evidence="1">Belongs to the ABC transporter superfamily.</text>
</comment>
<keyword evidence="4 6" id="KW-0067">ATP-binding</keyword>
<keyword evidence="7" id="KW-1185">Reference proteome</keyword>
<dbReference type="GO" id="GO:0005524">
    <property type="term" value="F:ATP binding"/>
    <property type="evidence" value="ECO:0007669"/>
    <property type="project" value="UniProtKB-KW"/>
</dbReference>
<gene>
    <name evidence="6" type="ORF">FYJ24_11020</name>
</gene>
<evidence type="ECO:0000256" key="4">
    <source>
        <dbReference type="ARBA" id="ARBA00022840"/>
    </source>
</evidence>
<dbReference type="InterPro" id="IPR050153">
    <property type="entry name" value="Metal_Ion_Import_ABC"/>
</dbReference>
<dbReference type="PROSITE" id="PS00211">
    <property type="entry name" value="ABC_TRANSPORTER_1"/>
    <property type="match status" value="1"/>
</dbReference>
<dbReference type="GO" id="GO:0016887">
    <property type="term" value="F:ATP hydrolysis activity"/>
    <property type="evidence" value="ECO:0007669"/>
    <property type="project" value="InterPro"/>
</dbReference>
<dbReference type="InterPro" id="IPR027417">
    <property type="entry name" value="P-loop_NTPase"/>
</dbReference>
<reference evidence="6 7" key="1">
    <citation type="submission" date="2019-08" db="EMBL/GenBank/DDBJ databases">
        <title>In-depth cultivation of the pig gut microbiome towards novel bacterial diversity and tailored functional studies.</title>
        <authorList>
            <person name="Wylensek D."/>
            <person name="Hitch T.C.A."/>
            <person name="Clavel T."/>
        </authorList>
    </citation>
    <scope>NUCLEOTIDE SEQUENCE [LARGE SCALE GENOMIC DNA]</scope>
    <source>
        <strain evidence="6 7">WB03_NA08</strain>
    </source>
</reference>
<evidence type="ECO:0000256" key="3">
    <source>
        <dbReference type="ARBA" id="ARBA00022741"/>
    </source>
</evidence>
<dbReference type="Pfam" id="PF00005">
    <property type="entry name" value="ABC_tran"/>
    <property type="match status" value="1"/>
</dbReference>
<keyword evidence="3" id="KW-0547">Nucleotide-binding</keyword>
<evidence type="ECO:0000313" key="7">
    <source>
        <dbReference type="Proteomes" id="UP000470875"/>
    </source>
</evidence>
<name>A0A6N7VU24_9ACTO</name>
<dbReference type="InterPro" id="IPR017871">
    <property type="entry name" value="ABC_transporter-like_CS"/>
</dbReference>
<dbReference type="InterPro" id="IPR003593">
    <property type="entry name" value="AAA+_ATPase"/>
</dbReference>
<dbReference type="Proteomes" id="UP000470875">
    <property type="component" value="Unassembled WGS sequence"/>
</dbReference>
<dbReference type="PROSITE" id="PS50893">
    <property type="entry name" value="ABC_TRANSPORTER_2"/>
    <property type="match status" value="1"/>
</dbReference>
<evidence type="ECO:0000259" key="5">
    <source>
        <dbReference type="PROSITE" id="PS50893"/>
    </source>
</evidence>
<dbReference type="EMBL" id="VULO01000014">
    <property type="protein sequence ID" value="MSS85277.1"/>
    <property type="molecule type" value="Genomic_DNA"/>
</dbReference>
<dbReference type="SMART" id="SM00382">
    <property type="entry name" value="AAA"/>
    <property type="match status" value="1"/>
</dbReference>
<evidence type="ECO:0000256" key="2">
    <source>
        <dbReference type="ARBA" id="ARBA00022448"/>
    </source>
</evidence>
<organism evidence="6 7">
    <name type="scientific">Scrofimicrobium canadense</name>
    <dbReference type="NCBI Taxonomy" id="2652290"/>
    <lineage>
        <taxon>Bacteria</taxon>
        <taxon>Bacillati</taxon>
        <taxon>Actinomycetota</taxon>
        <taxon>Actinomycetes</taxon>
        <taxon>Actinomycetales</taxon>
        <taxon>Actinomycetaceae</taxon>
        <taxon>Scrofimicrobium</taxon>
    </lineage>
</organism>
<dbReference type="SUPFAM" id="SSF52540">
    <property type="entry name" value="P-loop containing nucleoside triphosphate hydrolases"/>
    <property type="match status" value="1"/>
</dbReference>
<evidence type="ECO:0000313" key="6">
    <source>
        <dbReference type="EMBL" id="MSS85277.1"/>
    </source>
</evidence>
<proteinExistence type="inferred from homology"/>
<dbReference type="PANTHER" id="PTHR42734">
    <property type="entry name" value="METAL TRANSPORT SYSTEM ATP-BINDING PROTEIN TM_0124-RELATED"/>
    <property type="match status" value="1"/>
</dbReference>
<dbReference type="AlphaFoldDB" id="A0A6N7VU24"/>
<dbReference type="InterPro" id="IPR003439">
    <property type="entry name" value="ABC_transporter-like_ATP-bd"/>
</dbReference>
<accession>A0A6N7VU24</accession>
<keyword evidence="2" id="KW-0813">Transport</keyword>
<feature type="domain" description="ABC transporter" evidence="5">
    <location>
        <begin position="5"/>
        <end position="239"/>
    </location>
</feature>
<comment type="caution">
    <text evidence="6">The sequence shown here is derived from an EMBL/GenBank/DDBJ whole genome shotgun (WGS) entry which is preliminary data.</text>
</comment>
<sequence length="254" mass="27064">MTVAVQVRAISVNYGDVEALRNASITLSEGLVYGLVGMNGSGKSTLMKAIIGLLRPESGSVSIHGKSPVFARKTGAIAYVPQSEDIDGAFPISVSEVVMTGRYGHMGPMRRPRRTDKEAVNAALERVGLLDLAQRPIGQLSGGQKKRVFVARGIAQDATVMLLDEPFAGVDKTSEATITAVLQDLAYEGKCILVSTHDLIALPGLATESVLLRKEVLAQDATDVILRPENLVRAFGMDPLAKQSEHSRKEGEAA</sequence>
<dbReference type="RefSeq" id="WP_154546386.1">
    <property type="nucleotide sequence ID" value="NZ_VULO01000014.1"/>
</dbReference>
<dbReference type="PANTHER" id="PTHR42734:SF5">
    <property type="entry name" value="IRON TRANSPORT SYSTEM ATP-BINDING PROTEIN HI_0361-RELATED"/>
    <property type="match status" value="1"/>
</dbReference>
<dbReference type="Gene3D" id="3.40.50.300">
    <property type="entry name" value="P-loop containing nucleotide triphosphate hydrolases"/>
    <property type="match status" value="1"/>
</dbReference>
<dbReference type="CDD" id="cd03235">
    <property type="entry name" value="ABC_Metallic_Cations"/>
    <property type="match status" value="1"/>
</dbReference>
<evidence type="ECO:0000256" key="1">
    <source>
        <dbReference type="ARBA" id="ARBA00005417"/>
    </source>
</evidence>